<name>A0A1I4ATU2_9HYPH</name>
<dbReference type="InterPro" id="IPR041049">
    <property type="entry name" value="DUF5615"/>
</dbReference>
<keyword evidence="3" id="KW-1185">Reference proteome</keyword>
<evidence type="ECO:0000313" key="2">
    <source>
        <dbReference type="EMBL" id="SFK59129.1"/>
    </source>
</evidence>
<dbReference type="STRING" id="1612308.SAMN05444581_11179"/>
<dbReference type="Proteomes" id="UP000198755">
    <property type="component" value="Unassembled WGS sequence"/>
</dbReference>
<sequence length="121" mass="13543">MKIKLEENIRRRGAELLKAADHDVRTVRDQNLQSASDETLFEVCAEEARVLITLDHDFGKVLRFPPERSAGLVVLETGPRMTAQALLNRLQDFLTLAQAQSPSGALWIVEPGRIRVHLASD</sequence>
<evidence type="ECO:0000313" key="3">
    <source>
        <dbReference type="Proteomes" id="UP000198755"/>
    </source>
</evidence>
<dbReference type="EMBL" id="FOSN01000011">
    <property type="protein sequence ID" value="SFK59129.1"/>
    <property type="molecule type" value="Genomic_DNA"/>
</dbReference>
<evidence type="ECO:0000259" key="1">
    <source>
        <dbReference type="Pfam" id="PF18480"/>
    </source>
</evidence>
<gene>
    <name evidence="2" type="ORF">SAMN05444581_11179</name>
</gene>
<feature type="domain" description="DUF5615" evidence="1">
    <location>
        <begin position="1"/>
        <end position="111"/>
    </location>
</feature>
<accession>A0A1I4ATU2</accession>
<dbReference type="Pfam" id="PF18480">
    <property type="entry name" value="DUF5615"/>
    <property type="match status" value="1"/>
</dbReference>
<proteinExistence type="predicted"/>
<dbReference type="AlphaFoldDB" id="A0A1I4ATU2"/>
<protein>
    <submittedName>
        <fullName evidence="2">Predicted nuclease, contains PIN domain, potential toxin-antitoxin system component</fullName>
    </submittedName>
</protein>
<dbReference type="RefSeq" id="WP_091683157.1">
    <property type="nucleotide sequence ID" value="NZ_FOSN01000011.1"/>
</dbReference>
<dbReference type="OrthoDB" id="27473at2"/>
<reference evidence="2 3" key="1">
    <citation type="submission" date="2016-10" db="EMBL/GenBank/DDBJ databases">
        <authorList>
            <person name="de Groot N.N."/>
        </authorList>
    </citation>
    <scope>NUCLEOTIDE SEQUENCE [LARGE SCALE GENOMIC DNA]</scope>
    <source>
        <strain evidence="2 3">NE2</strain>
    </source>
</reference>
<organism evidence="2 3">
    <name type="scientific">Methylocapsa palsarum</name>
    <dbReference type="NCBI Taxonomy" id="1612308"/>
    <lineage>
        <taxon>Bacteria</taxon>
        <taxon>Pseudomonadati</taxon>
        <taxon>Pseudomonadota</taxon>
        <taxon>Alphaproteobacteria</taxon>
        <taxon>Hyphomicrobiales</taxon>
        <taxon>Beijerinckiaceae</taxon>
        <taxon>Methylocapsa</taxon>
    </lineage>
</organism>